<dbReference type="OrthoDB" id="26719at2759"/>
<keyword evidence="2" id="KW-0808">Transferase</keyword>
<feature type="compositionally biased region" description="Polar residues" evidence="3">
    <location>
        <begin position="1"/>
        <end position="11"/>
    </location>
</feature>
<feature type="domain" description="4'-phosphopantetheinyl transferase" evidence="4">
    <location>
        <begin position="148"/>
        <end position="249"/>
    </location>
</feature>
<proteinExistence type="predicted"/>
<dbReference type="PANTHER" id="PTHR12215:SF10">
    <property type="entry name" value="L-AMINOADIPATE-SEMIALDEHYDE DEHYDROGENASE-PHOSPHOPANTETHEINYL TRANSFERASE"/>
    <property type="match status" value="1"/>
</dbReference>
<dbReference type="EC" id="2.7.8.7" evidence="1"/>
<protein>
    <recommendedName>
        <fullName evidence="1">holo-[acyl-carrier-protein] synthase</fullName>
        <ecNumber evidence="1">2.7.8.7</ecNumber>
    </recommendedName>
</protein>
<sequence length="310" mass="34800">MPWTQSASGFSTPVRYGPRPSRQSISSQQCVCIPAKPSHAEQGFFNSHTQPPNQASRALSLLSEEEQSQVLRFYFVRDAKLALASALVKRLVISRMARIPWPASRPQRDAETGKPVFTAAPQLRFNVSHQAGLVVVIATVCHDAQVDVGIDVVCPSERRDRDRSSIAAEGWSRYVAVHEDVFGPEEAAALRARNDDVDRRLEYFYALWCLREAYIKMTGEALLAPWLRELEMRHFAPPDAEPALEIWFQGRRVDDVCMHLSPLLDDYMVCTAVRCPAKLKSQVEEQLAKPFTQLVLDDILAEAEAGRAPQ</sequence>
<dbReference type="PANTHER" id="PTHR12215">
    <property type="entry name" value="PHOSPHOPANTETHEINE TRANSFERASE"/>
    <property type="match status" value="1"/>
</dbReference>
<feature type="region of interest" description="Disordered" evidence="3">
    <location>
        <begin position="1"/>
        <end position="22"/>
    </location>
</feature>
<evidence type="ECO:0000313" key="7">
    <source>
        <dbReference type="Proteomes" id="UP000226431"/>
    </source>
</evidence>
<evidence type="ECO:0000256" key="2">
    <source>
        <dbReference type="ARBA" id="ARBA00022679"/>
    </source>
</evidence>
<feature type="domain" description="4'-phosphopantetheinyl transferase N-terminal" evidence="5">
    <location>
        <begin position="53"/>
        <end position="139"/>
    </location>
</feature>
<dbReference type="Proteomes" id="UP000226431">
    <property type="component" value="Unassembled WGS sequence"/>
</dbReference>
<dbReference type="InterPro" id="IPR037143">
    <property type="entry name" value="4-PPantetheinyl_Trfase_dom_sf"/>
</dbReference>
<dbReference type="InterPro" id="IPR050559">
    <property type="entry name" value="P-Pant_transferase_sf"/>
</dbReference>
<dbReference type="Pfam" id="PF01648">
    <property type="entry name" value="ACPS"/>
    <property type="match status" value="1"/>
</dbReference>
<gene>
    <name evidence="6" type="ORF">CDD80_4578</name>
</gene>
<comment type="caution">
    <text evidence="6">The sequence shown here is derived from an EMBL/GenBank/DDBJ whole genome shotgun (WGS) entry which is preliminary data.</text>
</comment>
<keyword evidence="7" id="KW-1185">Reference proteome</keyword>
<evidence type="ECO:0000259" key="4">
    <source>
        <dbReference type="Pfam" id="PF01648"/>
    </source>
</evidence>
<evidence type="ECO:0000256" key="1">
    <source>
        <dbReference type="ARBA" id="ARBA00013172"/>
    </source>
</evidence>
<dbReference type="EMBL" id="NJES01000425">
    <property type="protein sequence ID" value="PHH72378.1"/>
    <property type="molecule type" value="Genomic_DNA"/>
</dbReference>
<dbReference type="GO" id="GO:0000287">
    <property type="term" value="F:magnesium ion binding"/>
    <property type="evidence" value="ECO:0007669"/>
    <property type="project" value="InterPro"/>
</dbReference>
<dbReference type="AlphaFoldDB" id="A0A2C5Y2Q4"/>
<name>A0A2C5Y2Q4_9HYPO</name>
<organism evidence="6 7">
    <name type="scientific">Ophiocordyceps camponoti-rufipedis</name>
    <dbReference type="NCBI Taxonomy" id="2004952"/>
    <lineage>
        <taxon>Eukaryota</taxon>
        <taxon>Fungi</taxon>
        <taxon>Dikarya</taxon>
        <taxon>Ascomycota</taxon>
        <taxon>Pezizomycotina</taxon>
        <taxon>Sordariomycetes</taxon>
        <taxon>Hypocreomycetidae</taxon>
        <taxon>Hypocreales</taxon>
        <taxon>Ophiocordycipitaceae</taxon>
        <taxon>Ophiocordyceps</taxon>
    </lineage>
</organism>
<dbReference type="InterPro" id="IPR008278">
    <property type="entry name" value="4-PPantetheinyl_Trfase_dom"/>
</dbReference>
<dbReference type="SUPFAM" id="SSF56214">
    <property type="entry name" value="4'-phosphopantetheinyl transferase"/>
    <property type="match status" value="2"/>
</dbReference>
<accession>A0A2C5Y2Q4</accession>
<reference evidence="6 7" key="1">
    <citation type="submission" date="2017-06" db="EMBL/GenBank/DDBJ databases">
        <title>Ant-infecting Ophiocordyceps genomes reveal a high diversity of potential behavioral manipulation genes and a possible major role for enterotoxins.</title>
        <authorList>
            <person name="De Bekker C."/>
            <person name="Evans H.C."/>
            <person name="Brachmann A."/>
            <person name="Hughes D.P."/>
        </authorList>
    </citation>
    <scope>NUCLEOTIDE SEQUENCE [LARGE SCALE GENOMIC DNA]</scope>
    <source>
        <strain evidence="6 7">Map16</strain>
    </source>
</reference>
<evidence type="ECO:0000313" key="6">
    <source>
        <dbReference type="EMBL" id="PHH72378.1"/>
    </source>
</evidence>
<dbReference type="GO" id="GO:0005829">
    <property type="term" value="C:cytosol"/>
    <property type="evidence" value="ECO:0007669"/>
    <property type="project" value="TreeGrafter"/>
</dbReference>
<dbReference type="GO" id="GO:0008897">
    <property type="term" value="F:holo-[acyl-carrier-protein] synthase activity"/>
    <property type="evidence" value="ECO:0007669"/>
    <property type="project" value="UniProtKB-EC"/>
</dbReference>
<dbReference type="GO" id="GO:0019878">
    <property type="term" value="P:lysine biosynthetic process via aminoadipic acid"/>
    <property type="evidence" value="ECO:0007669"/>
    <property type="project" value="TreeGrafter"/>
</dbReference>
<dbReference type="InterPro" id="IPR055066">
    <property type="entry name" value="AASDHPPT_N"/>
</dbReference>
<dbReference type="Pfam" id="PF22624">
    <property type="entry name" value="AASDHPPT_N"/>
    <property type="match status" value="1"/>
</dbReference>
<dbReference type="STRING" id="2004952.A0A2C5Y2Q4"/>
<dbReference type="Gene3D" id="3.90.470.20">
    <property type="entry name" value="4'-phosphopantetheinyl transferase domain"/>
    <property type="match status" value="2"/>
</dbReference>
<evidence type="ECO:0000256" key="3">
    <source>
        <dbReference type="SAM" id="MobiDB-lite"/>
    </source>
</evidence>
<evidence type="ECO:0000259" key="5">
    <source>
        <dbReference type="Pfam" id="PF22624"/>
    </source>
</evidence>